<accession>A0A1E1KRU6</accession>
<comment type="similarity">
    <text evidence="9">Belongs to the GLYK kinase family.</text>
</comment>
<keyword evidence="6 11" id="KW-0418">Kinase</keyword>
<reference evidence="12" key="1">
    <citation type="submission" date="2016-03" db="EMBL/GenBank/DDBJ databases">
        <authorList>
            <person name="Ploux O."/>
        </authorList>
    </citation>
    <scope>NUCLEOTIDE SEQUENCE [LARGE SCALE GENOMIC DNA]</scope>
    <source>
        <strain evidence="12">UK7</strain>
    </source>
</reference>
<evidence type="ECO:0000256" key="6">
    <source>
        <dbReference type="ARBA" id="ARBA00022777"/>
    </source>
</evidence>
<evidence type="ECO:0000256" key="8">
    <source>
        <dbReference type="ARBA" id="ARBA00023242"/>
    </source>
</evidence>
<dbReference type="GO" id="GO:0005634">
    <property type="term" value="C:nucleus"/>
    <property type="evidence" value="ECO:0007669"/>
    <property type="project" value="UniProtKB-SubCell"/>
</dbReference>
<dbReference type="FunFam" id="3.40.50.300:FF:001691">
    <property type="entry name" value="Probable ATP-dependent kinase TDA10"/>
    <property type="match status" value="1"/>
</dbReference>
<name>A0A1E1KRU6_9HELO</name>
<sequence length="295" mass="33238">MATIIDDKSPHCIPFILSLLSSQSTSSTSSPFIIGLNGVQGAGKTTLVETLSSTLNTHGHKTLVLSIDDLYLTHSDQVSLAETHKENPLVQHRGEPGTHDIELAATVFDALKEGREVRVPSYDKSLFNGAGDRVPVSEWRTVNRPGEEKIRVVIFEGWCVGFRALGSSGVRAKIEAEGTRTLHSHRVQDLLFVDEKLEGYEFMNRTFDALIHIDAEETEFVYEWRQQQEEVMRRERGMGMSREQVVRFVDGYCPAYELYTEALREGVFKGIEGMDGRQLRLIVGKDRRVKEVVKI</sequence>
<dbReference type="InParanoid" id="A0A1E1KRU6"/>
<evidence type="ECO:0000256" key="1">
    <source>
        <dbReference type="ARBA" id="ARBA00004123"/>
    </source>
</evidence>
<dbReference type="InterPro" id="IPR027417">
    <property type="entry name" value="P-loop_NTPase"/>
</dbReference>
<dbReference type="AlphaFoldDB" id="A0A1E1KRU6"/>
<organism evidence="11 12">
    <name type="scientific">Rhynchosporium graminicola</name>
    <dbReference type="NCBI Taxonomy" id="2792576"/>
    <lineage>
        <taxon>Eukaryota</taxon>
        <taxon>Fungi</taxon>
        <taxon>Dikarya</taxon>
        <taxon>Ascomycota</taxon>
        <taxon>Pezizomycotina</taxon>
        <taxon>Leotiomycetes</taxon>
        <taxon>Helotiales</taxon>
        <taxon>Ploettnerulaceae</taxon>
        <taxon>Rhynchosporium</taxon>
    </lineage>
</organism>
<dbReference type="PANTHER" id="PTHR10285">
    <property type="entry name" value="URIDINE KINASE"/>
    <property type="match status" value="1"/>
</dbReference>
<dbReference type="GO" id="GO:0005737">
    <property type="term" value="C:cytoplasm"/>
    <property type="evidence" value="ECO:0007669"/>
    <property type="project" value="UniProtKB-SubCell"/>
</dbReference>
<keyword evidence="4" id="KW-0808">Transferase</keyword>
<evidence type="ECO:0000256" key="5">
    <source>
        <dbReference type="ARBA" id="ARBA00022741"/>
    </source>
</evidence>
<evidence type="ECO:0000259" key="10">
    <source>
        <dbReference type="Pfam" id="PF00485"/>
    </source>
</evidence>
<comment type="subcellular location">
    <subcellularLocation>
        <location evidence="2">Cytoplasm</location>
    </subcellularLocation>
    <subcellularLocation>
        <location evidence="1">Nucleus</location>
    </subcellularLocation>
</comment>
<gene>
    <name evidence="11" type="ORF">RCO7_03092</name>
</gene>
<evidence type="ECO:0000313" key="11">
    <source>
        <dbReference type="EMBL" id="CZT00728.1"/>
    </source>
</evidence>
<comment type="caution">
    <text evidence="11">The sequence shown here is derived from an EMBL/GenBank/DDBJ whole genome shotgun (WGS) entry which is preliminary data.</text>
</comment>
<proteinExistence type="inferred from homology"/>
<dbReference type="Proteomes" id="UP000178129">
    <property type="component" value="Unassembled WGS sequence"/>
</dbReference>
<dbReference type="GO" id="GO:0016301">
    <property type="term" value="F:kinase activity"/>
    <property type="evidence" value="ECO:0007669"/>
    <property type="project" value="UniProtKB-KW"/>
</dbReference>
<dbReference type="InterPro" id="IPR006083">
    <property type="entry name" value="PRK/URK"/>
</dbReference>
<keyword evidence="5" id="KW-0547">Nucleotide-binding</keyword>
<dbReference type="STRING" id="914237.A0A1E1KRU6"/>
<evidence type="ECO:0000256" key="2">
    <source>
        <dbReference type="ARBA" id="ARBA00004496"/>
    </source>
</evidence>
<evidence type="ECO:0000256" key="9">
    <source>
        <dbReference type="ARBA" id="ARBA00061312"/>
    </source>
</evidence>
<keyword evidence="3" id="KW-0963">Cytoplasm</keyword>
<evidence type="ECO:0000313" key="12">
    <source>
        <dbReference type="Proteomes" id="UP000178129"/>
    </source>
</evidence>
<protein>
    <submittedName>
        <fullName evidence="11">Related to ATP-binding protein, putative pantothenate kinase</fullName>
    </submittedName>
</protein>
<evidence type="ECO:0000256" key="4">
    <source>
        <dbReference type="ARBA" id="ARBA00022679"/>
    </source>
</evidence>
<dbReference type="FunCoup" id="A0A1E1KRU6">
    <property type="interactions" value="324"/>
</dbReference>
<dbReference type="EMBL" id="FJUW01000020">
    <property type="protein sequence ID" value="CZT00728.1"/>
    <property type="molecule type" value="Genomic_DNA"/>
</dbReference>
<keyword evidence="12" id="KW-1185">Reference proteome</keyword>
<evidence type="ECO:0000256" key="7">
    <source>
        <dbReference type="ARBA" id="ARBA00022840"/>
    </source>
</evidence>
<dbReference type="GO" id="GO:0005524">
    <property type="term" value="F:ATP binding"/>
    <property type="evidence" value="ECO:0007669"/>
    <property type="project" value="UniProtKB-KW"/>
</dbReference>
<evidence type="ECO:0000256" key="3">
    <source>
        <dbReference type="ARBA" id="ARBA00022490"/>
    </source>
</evidence>
<dbReference type="Pfam" id="PF00485">
    <property type="entry name" value="PRK"/>
    <property type="match status" value="1"/>
</dbReference>
<keyword evidence="8" id="KW-0539">Nucleus</keyword>
<dbReference type="Gene3D" id="3.40.50.300">
    <property type="entry name" value="P-loop containing nucleotide triphosphate hydrolases"/>
    <property type="match status" value="1"/>
</dbReference>
<keyword evidence="7 11" id="KW-0067">ATP-binding</keyword>
<feature type="domain" description="Phosphoribulokinase/uridine kinase" evidence="10">
    <location>
        <begin position="33"/>
        <end position="157"/>
    </location>
</feature>
<dbReference type="SUPFAM" id="SSF52540">
    <property type="entry name" value="P-loop containing nucleoside triphosphate hydrolases"/>
    <property type="match status" value="1"/>
</dbReference>